<feature type="transmembrane region" description="Helical" evidence="1">
    <location>
        <begin position="34"/>
        <end position="55"/>
    </location>
</feature>
<dbReference type="PANTHER" id="PTHR10811">
    <property type="entry name" value="FRINGE-RELATED"/>
    <property type="match status" value="1"/>
</dbReference>
<keyword evidence="3" id="KW-1185">Reference proteome</keyword>
<organism evidence="2 3">
    <name type="scientific">Pisum sativum</name>
    <name type="common">Garden pea</name>
    <name type="synonym">Lathyrus oleraceus</name>
    <dbReference type="NCBI Taxonomy" id="3888"/>
    <lineage>
        <taxon>Eukaryota</taxon>
        <taxon>Viridiplantae</taxon>
        <taxon>Streptophyta</taxon>
        <taxon>Embryophyta</taxon>
        <taxon>Tracheophyta</taxon>
        <taxon>Spermatophyta</taxon>
        <taxon>Magnoliopsida</taxon>
        <taxon>eudicotyledons</taxon>
        <taxon>Gunneridae</taxon>
        <taxon>Pentapetalae</taxon>
        <taxon>rosids</taxon>
        <taxon>fabids</taxon>
        <taxon>Fabales</taxon>
        <taxon>Fabaceae</taxon>
        <taxon>Papilionoideae</taxon>
        <taxon>50 kb inversion clade</taxon>
        <taxon>NPAAA clade</taxon>
        <taxon>Hologalegina</taxon>
        <taxon>IRL clade</taxon>
        <taxon>Fabeae</taxon>
        <taxon>Lathyrus</taxon>
    </lineage>
</organism>
<keyword evidence="1" id="KW-0812">Transmembrane</keyword>
<evidence type="ECO:0000313" key="3">
    <source>
        <dbReference type="Proteomes" id="UP001058974"/>
    </source>
</evidence>
<evidence type="ECO:0000256" key="1">
    <source>
        <dbReference type="SAM" id="Phobius"/>
    </source>
</evidence>
<keyword evidence="1" id="KW-0472">Membrane</keyword>
<dbReference type="EMBL" id="JAMSHJ010000003">
    <property type="protein sequence ID" value="KAI5429808.1"/>
    <property type="molecule type" value="Genomic_DNA"/>
</dbReference>
<gene>
    <name evidence="2" type="ORF">KIW84_034407</name>
</gene>
<dbReference type="Pfam" id="PF04646">
    <property type="entry name" value="DUF604"/>
    <property type="match status" value="1"/>
</dbReference>
<dbReference type="AlphaFoldDB" id="A0A9D4XYD2"/>
<dbReference type="OrthoDB" id="421979at2759"/>
<name>A0A9D4XYD2_PEA</name>
<evidence type="ECO:0008006" key="4">
    <source>
        <dbReference type="Google" id="ProtNLM"/>
    </source>
</evidence>
<proteinExistence type="predicted"/>
<keyword evidence="1" id="KW-1133">Transmembrane helix</keyword>
<accession>A0A9D4XYD2</accession>
<evidence type="ECO:0000313" key="2">
    <source>
        <dbReference type="EMBL" id="KAI5429808.1"/>
    </source>
</evidence>
<comment type="caution">
    <text evidence="2">The sequence shown here is derived from an EMBL/GenBank/DDBJ whole genome shotgun (WGS) entry which is preliminary data.</text>
</comment>
<protein>
    <recommendedName>
        <fullName evidence="4">Transferring glycosyl group transferase</fullName>
    </recommendedName>
</protein>
<dbReference type="Gramene" id="Psat03G0440700-T1">
    <property type="protein sequence ID" value="KAI5429808.1"/>
    <property type="gene ID" value="KIW84_034407"/>
</dbReference>
<dbReference type="Gene3D" id="3.90.550.50">
    <property type="match status" value="1"/>
</dbReference>
<dbReference type="FunFam" id="3.90.550.50:FF:000006">
    <property type="entry name" value="Fringe-related protein-like"/>
    <property type="match status" value="1"/>
</dbReference>
<reference evidence="2 3" key="1">
    <citation type="journal article" date="2022" name="Nat. Genet.">
        <title>Improved pea reference genome and pan-genome highlight genomic features and evolutionary characteristics.</title>
        <authorList>
            <person name="Yang T."/>
            <person name="Liu R."/>
            <person name="Luo Y."/>
            <person name="Hu S."/>
            <person name="Wang D."/>
            <person name="Wang C."/>
            <person name="Pandey M.K."/>
            <person name="Ge S."/>
            <person name="Xu Q."/>
            <person name="Li N."/>
            <person name="Li G."/>
            <person name="Huang Y."/>
            <person name="Saxena R.K."/>
            <person name="Ji Y."/>
            <person name="Li M."/>
            <person name="Yan X."/>
            <person name="He Y."/>
            <person name="Liu Y."/>
            <person name="Wang X."/>
            <person name="Xiang C."/>
            <person name="Varshney R.K."/>
            <person name="Ding H."/>
            <person name="Gao S."/>
            <person name="Zong X."/>
        </authorList>
    </citation>
    <scope>NUCLEOTIDE SEQUENCE [LARGE SCALE GENOMIC DNA]</scope>
    <source>
        <strain evidence="2 3">cv. Zhongwan 6</strain>
    </source>
</reference>
<sequence length="511" mass="58453">MSSPSSSGEPARDLLNKWKTFLLPTIKTDNVFPFFKLGLAISCIFLISHVVFLLISDQKPQNHFNPLVLKQMFQSEIPKTLTRNSNATEDPIPIPTNISHIVFGIGGTYSTWENRRHYTELWWKPNVTRGFVWLDTAPPKNQTWPKTSPPYKVSADTSSFKYTCDYGSRSAIRIARILKETFNLGLENVRWFVMGDDDTVFFPENLITVLSKYDHNQLYYIGGNSESVEQNVVHFYTMGYGGGGFAISYPLAAELVMILDGCIDRYADYYGSDQKIQSCISEIGVQITKEPGFHQVDVHGNPYGLLSPHPVAPLISLHHLDYVDPMFPDMDRVEALQKLVTAYKLDPGRTVQPSFCYDHTRNWTVSISWGYSAELYPYFPTAKELETPFLTFKTWKSWSDGPFTLNTRPISWDICKRPLVYFLEQIDLNDDGNNTQSNYKRYASPIHYECESSDYEKPLKIQYMNVSAPIFSANLWNKAPRRQCCEVMNGSDSVIQVKVRACQQFESVTPH</sequence>
<dbReference type="Proteomes" id="UP001058974">
    <property type="component" value="Chromosome 3"/>
</dbReference>
<dbReference type="Gramene" id="PSAT_LOCUS12045_t1">
    <property type="protein sequence ID" value="CAL5192135.1"/>
    <property type="gene ID" value="PSAT_LOCUS12045"/>
</dbReference>
<dbReference type="InterPro" id="IPR006740">
    <property type="entry name" value="DUF604"/>
</dbReference>